<organism evidence="8 9">
    <name type="scientific">Kineothrix sedimenti</name>
    <dbReference type="NCBI Taxonomy" id="3123317"/>
    <lineage>
        <taxon>Bacteria</taxon>
        <taxon>Bacillati</taxon>
        <taxon>Bacillota</taxon>
        <taxon>Clostridia</taxon>
        <taxon>Lachnospirales</taxon>
        <taxon>Lachnospiraceae</taxon>
        <taxon>Kineothrix</taxon>
    </lineage>
</organism>
<feature type="coiled-coil region" evidence="4">
    <location>
        <begin position="415"/>
        <end position="442"/>
    </location>
</feature>
<sequence>MKKIKEIKKIKLFRRYGIIKQISVAFIIPILCVILVGVLAYSQAEKGIREKYEESSLAAIKMTDQYIDLGLQLGEAEALKYANDANMNKYYLGLYEGDNSKKIQTIDSMKSGMETARTTNKFIHDIHIITQPGVIMQTTKDMKKGSGTGFYDELESEIQKTHGPGIFSAWLDSHALIDERLGTSAEDYLLSYYCASNNSKAGVVVDISKSTILDILDKTDIGAGSTIGLITGGGREVVTGSELEFSLMNMEFYKQFQDSDETQTIGYIKEGGMNYLLLASKSNIAGIVVYALIPRNIVTQKADSIKTITILLVILSCIIASVLAALISTKISRRMKLIMAGLNKSSSGDLTAEIRIRGNDEFSSIGQSVTQMLDHMRILVHDFKESVSRVSETSGEVKNTSDTVNSHSGDINHAIEEIRQGIENQRENANECQQKMDLLSGEIKTVLQEIKKIETFASSSHEMIKSGVLQMNSLSQSSDSTSQVTAKVIDNISYLSQKAKSIEAFIGIINDISEQTTLLSLNASIEAARAGAAGRSFSVVAEEIRKLADNSLHAAEQIQNTVNDIMVQMQETTGNAQEAKEIVSEQEKGVKDMSAIFDKLSLGMAELIMSVDEISQNVESVNAGRHATKLAVGRITEVTEATSNFAAKVGVLADELLINAEKMDSISQNLMEDMGTLEKKMEHFVVE</sequence>
<keyword evidence="5" id="KW-0812">Transmembrane</keyword>
<dbReference type="Proteomes" id="UP001451571">
    <property type="component" value="Chromosome"/>
</dbReference>
<dbReference type="SMART" id="SM00304">
    <property type="entry name" value="HAMP"/>
    <property type="match status" value="1"/>
</dbReference>
<evidence type="ECO:0000256" key="4">
    <source>
        <dbReference type="SAM" id="Coils"/>
    </source>
</evidence>
<dbReference type="SMART" id="SM00283">
    <property type="entry name" value="MA"/>
    <property type="match status" value="1"/>
</dbReference>
<gene>
    <name evidence="8" type="ORF">V6984_21350</name>
</gene>
<dbReference type="SUPFAM" id="SSF58104">
    <property type="entry name" value="Methyl-accepting chemotaxis protein (MCP) signaling domain"/>
    <property type="match status" value="1"/>
</dbReference>
<name>A0ABZ3EWP8_9FIRM</name>
<dbReference type="PROSITE" id="PS50111">
    <property type="entry name" value="CHEMOTAXIS_TRANSDUC_2"/>
    <property type="match status" value="1"/>
</dbReference>
<reference evidence="8 9" key="1">
    <citation type="submission" date="2024-02" db="EMBL/GenBank/DDBJ databases">
        <title>Bacterial strain from lacustrine sediment.</title>
        <authorList>
            <person name="Petit C."/>
            <person name="Fadhlaoui K."/>
        </authorList>
    </citation>
    <scope>NUCLEOTIDE SEQUENCE [LARGE SCALE GENOMIC DNA]</scope>
    <source>
        <strain evidence="8 9">IPX-CK</strain>
    </source>
</reference>
<keyword evidence="5" id="KW-1133">Transmembrane helix</keyword>
<dbReference type="PANTHER" id="PTHR32089:SF112">
    <property type="entry name" value="LYSOZYME-LIKE PROTEIN-RELATED"/>
    <property type="match status" value="1"/>
</dbReference>
<dbReference type="InterPro" id="IPR004089">
    <property type="entry name" value="MCPsignal_dom"/>
</dbReference>
<evidence type="ECO:0000313" key="9">
    <source>
        <dbReference type="Proteomes" id="UP001451571"/>
    </source>
</evidence>
<accession>A0ABZ3EWP8</accession>
<dbReference type="PROSITE" id="PS50885">
    <property type="entry name" value="HAMP"/>
    <property type="match status" value="1"/>
</dbReference>
<evidence type="ECO:0000256" key="1">
    <source>
        <dbReference type="ARBA" id="ARBA00023224"/>
    </source>
</evidence>
<protein>
    <submittedName>
        <fullName evidence="8">Methyl-accepting chemotaxis protein</fullName>
    </submittedName>
</protein>
<dbReference type="Pfam" id="PF00672">
    <property type="entry name" value="HAMP"/>
    <property type="match status" value="1"/>
</dbReference>
<keyword evidence="1 3" id="KW-0807">Transducer</keyword>
<keyword evidence="5" id="KW-0472">Membrane</keyword>
<proteinExistence type="inferred from homology"/>
<dbReference type="Gene3D" id="1.10.287.950">
    <property type="entry name" value="Methyl-accepting chemotaxis protein"/>
    <property type="match status" value="1"/>
</dbReference>
<dbReference type="EMBL" id="CP146256">
    <property type="protein sequence ID" value="XAH74014.1"/>
    <property type="molecule type" value="Genomic_DNA"/>
</dbReference>
<feature type="domain" description="HAMP" evidence="7">
    <location>
        <begin position="329"/>
        <end position="381"/>
    </location>
</feature>
<evidence type="ECO:0000256" key="5">
    <source>
        <dbReference type="SAM" id="Phobius"/>
    </source>
</evidence>
<keyword evidence="4" id="KW-0175">Coiled coil</keyword>
<evidence type="ECO:0000256" key="2">
    <source>
        <dbReference type="ARBA" id="ARBA00029447"/>
    </source>
</evidence>
<dbReference type="CDD" id="cd06225">
    <property type="entry name" value="HAMP"/>
    <property type="match status" value="1"/>
</dbReference>
<comment type="similarity">
    <text evidence="2">Belongs to the methyl-accepting chemotaxis (MCP) protein family.</text>
</comment>
<dbReference type="Pfam" id="PF00015">
    <property type="entry name" value="MCPsignal"/>
    <property type="match status" value="1"/>
</dbReference>
<dbReference type="PANTHER" id="PTHR32089">
    <property type="entry name" value="METHYL-ACCEPTING CHEMOTAXIS PROTEIN MCPB"/>
    <property type="match status" value="1"/>
</dbReference>
<dbReference type="RefSeq" id="WP_342757610.1">
    <property type="nucleotide sequence ID" value="NZ_CP146256.1"/>
</dbReference>
<evidence type="ECO:0000259" key="6">
    <source>
        <dbReference type="PROSITE" id="PS50111"/>
    </source>
</evidence>
<feature type="transmembrane region" description="Helical" evidence="5">
    <location>
        <begin position="21"/>
        <end position="41"/>
    </location>
</feature>
<evidence type="ECO:0000259" key="7">
    <source>
        <dbReference type="PROSITE" id="PS50885"/>
    </source>
</evidence>
<keyword evidence="9" id="KW-1185">Reference proteome</keyword>
<feature type="transmembrane region" description="Helical" evidence="5">
    <location>
        <begin position="308"/>
        <end position="327"/>
    </location>
</feature>
<evidence type="ECO:0000313" key="8">
    <source>
        <dbReference type="EMBL" id="XAH74014.1"/>
    </source>
</evidence>
<feature type="domain" description="Methyl-accepting transducer" evidence="6">
    <location>
        <begin position="400"/>
        <end position="636"/>
    </location>
</feature>
<evidence type="ECO:0000256" key="3">
    <source>
        <dbReference type="PROSITE-ProRule" id="PRU00284"/>
    </source>
</evidence>
<dbReference type="InterPro" id="IPR003660">
    <property type="entry name" value="HAMP_dom"/>
</dbReference>